<keyword evidence="25" id="KW-1185">Reference proteome</keyword>
<keyword evidence="14 21" id="KW-1133">Transmembrane helix</keyword>
<dbReference type="PROSITE" id="PS00107">
    <property type="entry name" value="PROTEIN_KINASE_ATP"/>
    <property type="match status" value="1"/>
</dbReference>
<organism evidence="24 25">
    <name type="scientific">Adiantum capillus-veneris</name>
    <name type="common">Maidenhair fern</name>
    <dbReference type="NCBI Taxonomy" id="13818"/>
    <lineage>
        <taxon>Eukaryota</taxon>
        <taxon>Viridiplantae</taxon>
        <taxon>Streptophyta</taxon>
        <taxon>Embryophyta</taxon>
        <taxon>Tracheophyta</taxon>
        <taxon>Polypodiopsida</taxon>
        <taxon>Polypodiidae</taxon>
        <taxon>Polypodiales</taxon>
        <taxon>Pteridineae</taxon>
        <taxon>Pteridaceae</taxon>
        <taxon>Vittarioideae</taxon>
        <taxon>Adiantum</taxon>
    </lineage>
</organism>
<dbReference type="Gene3D" id="3.80.10.10">
    <property type="entry name" value="Ribonuclease Inhibitor"/>
    <property type="match status" value="3"/>
</dbReference>
<dbReference type="InterPro" id="IPR008271">
    <property type="entry name" value="Ser/Thr_kinase_AS"/>
</dbReference>
<keyword evidence="7" id="KW-0808">Transferase</keyword>
<dbReference type="GO" id="GO:0005524">
    <property type="term" value="F:ATP binding"/>
    <property type="evidence" value="ECO:0007669"/>
    <property type="project" value="UniProtKB-UniRule"/>
</dbReference>
<keyword evidence="12" id="KW-0418">Kinase</keyword>
<dbReference type="InterPro" id="IPR001611">
    <property type="entry name" value="Leu-rich_rpt"/>
</dbReference>
<evidence type="ECO:0000256" key="19">
    <source>
        <dbReference type="ARBA" id="ARBA00048679"/>
    </source>
</evidence>
<keyword evidence="6" id="KW-0433">Leucine-rich repeat</keyword>
<feature type="signal peptide" evidence="22">
    <location>
        <begin position="1"/>
        <end position="29"/>
    </location>
</feature>
<feature type="binding site" evidence="20">
    <location>
        <position position="967"/>
    </location>
    <ligand>
        <name>ATP</name>
        <dbReference type="ChEBI" id="CHEBI:30616"/>
    </ligand>
</feature>
<evidence type="ECO:0000256" key="18">
    <source>
        <dbReference type="ARBA" id="ARBA00047899"/>
    </source>
</evidence>
<evidence type="ECO:0000256" key="8">
    <source>
        <dbReference type="ARBA" id="ARBA00022692"/>
    </source>
</evidence>
<dbReference type="InterPro" id="IPR017441">
    <property type="entry name" value="Protein_kinase_ATP_BS"/>
</dbReference>
<dbReference type="FunFam" id="3.80.10.10:FF:000095">
    <property type="entry name" value="LRR receptor-like serine/threonine-protein kinase GSO1"/>
    <property type="match status" value="2"/>
</dbReference>
<dbReference type="EC" id="2.7.11.1" evidence="3"/>
<dbReference type="SUPFAM" id="SSF52058">
    <property type="entry name" value="L domain-like"/>
    <property type="match status" value="1"/>
</dbReference>
<dbReference type="FunFam" id="1.10.510.10:FF:000526">
    <property type="entry name" value="serine/threonine-protein kinase BRI1-like 2"/>
    <property type="match status" value="1"/>
</dbReference>
<dbReference type="InterPro" id="IPR032675">
    <property type="entry name" value="LRR_dom_sf"/>
</dbReference>
<dbReference type="PROSITE" id="PS00108">
    <property type="entry name" value="PROTEIN_KINASE_ST"/>
    <property type="match status" value="1"/>
</dbReference>
<dbReference type="Gene3D" id="3.30.1490.310">
    <property type="match status" value="1"/>
</dbReference>
<keyword evidence="13 20" id="KW-0067">ATP-binding</keyword>
<evidence type="ECO:0000256" key="9">
    <source>
        <dbReference type="ARBA" id="ARBA00022729"/>
    </source>
</evidence>
<protein>
    <recommendedName>
        <fullName evidence="3">non-specific serine/threonine protein kinase</fullName>
        <ecNumber evidence="3">2.7.11.1</ecNumber>
    </recommendedName>
</protein>
<evidence type="ECO:0000256" key="5">
    <source>
        <dbReference type="ARBA" id="ARBA00022527"/>
    </source>
</evidence>
<dbReference type="SUPFAM" id="SSF56112">
    <property type="entry name" value="Protein kinase-like (PK-like)"/>
    <property type="match status" value="1"/>
</dbReference>
<sequence>MGCIPCMHRPLPLSLILFCAFFLLPFSSSFWPSTARLLVPSQHASLNLSKRTELTVVRRATLSLSEADALLQLKNQVQQDPEGALANWRNNTDLCNWTGVQCNADEHVQNISLPSHSLSGALNFFWMSALPLLQNLDLSDNELTGNLSSIELGSCRSLQLLNLAKNRLSEPGLPASLLSACNGLVSLNLSENEIPGKIPASFFSSCGALQELDLSGNKLSGWLPGGVEFCLSLLHLNLARNSLDGNLPPGFLSNCSSAECNTGPRLLSLDISRNNISGSIPDNFFANCQAVVSIDLSSNLFSGSLPSSLQNCKNLAVFNITANSLLSELPKYLGQMASIQKLHMANNHFTGQISSALIASLCTTLQDLDLSTNNLSGPLPASFESCKSLQSLKLQKNKLDGDFPSSFFSPLQELEVLRMGFNAFTGPVPVGLMNCSKLKVLDFGGNQLTGFVPEELCVVPPSLVANGIDSYMLEQLLLPNNKLSGPVPVSLSNCTRLLILNLSFNRLSGTVPMELSYLTNLERLSLWYNQLTGSIPSALGNLTKLRSLNLNNNQLSGDVPVSISRCTNLEWLNLNNNLLTGTIPRELGLLQSLTLLELGNNSLTGVVPQELGNCSQLLWLDLNTNFLSGSIPTAIGRRSTMPLTTSVLAGHQLAYLRNAQSASACRGFGMGFMVDYTGITTEAIYSSPFSTACQIRPTVYSEAVLYDNPENHTLQYLDLSFNQLSGSIPSEMGLWISLIILGLSHNKLTGALPSSFSKLAAINVLDISYNQLEGSLAVLSGSNLLVGLDVSNNRFSGEIPGQLSTYPPESFVNNTDLCGLPLGRCDAPSVHAECNSSTNCPIRSRLGLLSMNTTIVLAVLVTVLCVLAFVVWMGFVMKNRNQKKENALLSTLQQSSFNGSSSWNLSGEREPLSINVATFERPLRKLTFSQLIEATNGFSRESLVGTGGFGEVYKAELRDGTVVAIKKLLQFSHQGDREFVAEMETLGKIKHRNLVPLLGYCKVGEERLLVYEYMHGGSLEEVLHGSTQGRERLNWETRKQIAKGAARGLAFLHHNCIPHIIHRDMKSSNVLLDKDLTARVSDFGMARLISALDTHLSVSTLAGTPGYVPPEYYQSFRCTTKGDIYSFGVVLLELVTGKRPTDKDEFGDNNLVGWVKLHVASNSSLKVLDPSLRCAGTEYEMVQYLKIACDCLDDIPSQRPSMLHVIAMFKEVGLEDQSRSQKQSP</sequence>
<dbReference type="InterPro" id="IPR001245">
    <property type="entry name" value="Ser-Thr/Tyr_kinase_cat_dom"/>
</dbReference>
<evidence type="ECO:0000256" key="17">
    <source>
        <dbReference type="ARBA" id="ARBA00023180"/>
    </source>
</evidence>
<dbReference type="InterPro" id="IPR011009">
    <property type="entry name" value="Kinase-like_dom_sf"/>
</dbReference>
<evidence type="ECO:0000256" key="13">
    <source>
        <dbReference type="ARBA" id="ARBA00022840"/>
    </source>
</evidence>
<evidence type="ECO:0000256" key="15">
    <source>
        <dbReference type="ARBA" id="ARBA00023136"/>
    </source>
</evidence>
<keyword evidence="5" id="KW-0723">Serine/threonine-protein kinase</keyword>
<name>A0A9D4USB6_ADICA</name>
<evidence type="ECO:0000256" key="20">
    <source>
        <dbReference type="PROSITE-ProRule" id="PRU10141"/>
    </source>
</evidence>
<evidence type="ECO:0000256" key="3">
    <source>
        <dbReference type="ARBA" id="ARBA00012513"/>
    </source>
</evidence>
<dbReference type="InterPro" id="IPR003591">
    <property type="entry name" value="Leu-rich_rpt_typical-subtyp"/>
</dbReference>
<evidence type="ECO:0000259" key="23">
    <source>
        <dbReference type="PROSITE" id="PS50011"/>
    </source>
</evidence>
<reference evidence="24" key="1">
    <citation type="submission" date="2021-01" db="EMBL/GenBank/DDBJ databases">
        <title>Adiantum capillus-veneris genome.</title>
        <authorList>
            <person name="Fang Y."/>
            <person name="Liao Q."/>
        </authorList>
    </citation>
    <scope>NUCLEOTIDE SEQUENCE</scope>
    <source>
        <strain evidence="24">H3</strain>
        <tissue evidence="24">Leaf</tissue>
    </source>
</reference>
<dbReference type="PROSITE" id="PS50011">
    <property type="entry name" value="PROTEIN_KINASE_DOM"/>
    <property type="match status" value="1"/>
</dbReference>
<proteinExistence type="inferred from homology"/>
<evidence type="ECO:0000256" key="16">
    <source>
        <dbReference type="ARBA" id="ARBA00023170"/>
    </source>
</evidence>
<evidence type="ECO:0000256" key="7">
    <source>
        <dbReference type="ARBA" id="ARBA00022679"/>
    </source>
</evidence>
<keyword evidence="4" id="KW-1003">Cell membrane</keyword>
<feature type="chain" id="PRO_5038430140" description="non-specific serine/threonine protein kinase" evidence="22">
    <location>
        <begin position="30"/>
        <end position="1225"/>
    </location>
</feature>
<dbReference type="InterPro" id="IPR000719">
    <property type="entry name" value="Prot_kinase_dom"/>
</dbReference>
<evidence type="ECO:0000256" key="22">
    <source>
        <dbReference type="SAM" id="SignalP"/>
    </source>
</evidence>
<evidence type="ECO:0000256" key="4">
    <source>
        <dbReference type="ARBA" id="ARBA00022475"/>
    </source>
</evidence>
<keyword evidence="17" id="KW-0325">Glycoprotein</keyword>
<evidence type="ECO:0000256" key="1">
    <source>
        <dbReference type="ARBA" id="ARBA00004251"/>
    </source>
</evidence>
<dbReference type="Pfam" id="PF00560">
    <property type="entry name" value="LRR_1"/>
    <property type="match status" value="8"/>
</dbReference>
<evidence type="ECO:0000256" key="21">
    <source>
        <dbReference type="SAM" id="Phobius"/>
    </source>
</evidence>
<keyword evidence="9 22" id="KW-0732">Signal</keyword>
<gene>
    <name evidence="24" type="ORF">GOP47_0013086</name>
</gene>
<dbReference type="Proteomes" id="UP000886520">
    <property type="component" value="Chromosome 12"/>
</dbReference>
<evidence type="ECO:0000313" key="25">
    <source>
        <dbReference type="Proteomes" id="UP000886520"/>
    </source>
</evidence>
<dbReference type="InterPro" id="IPR013210">
    <property type="entry name" value="LRR_N_plant-typ"/>
</dbReference>
<dbReference type="GO" id="GO:0005886">
    <property type="term" value="C:plasma membrane"/>
    <property type="evidence" value="ECO:0007669"/>
    <property type="project" value="UniProtKB-SubCell"/>
</dbReference>
<dbReference type="FunFam" id="3.30.200.20:FF:000150">
    <property type="entry name" value="serine/threonine-protein kinase BRI1-like 2"/>
    <property type="match status" value="1"/>
</dbReference>
<feature type="domain" description="Protein kinase" evidence="23">
    <location>
        <begin position="938"/>
        <end position="1214"/>
    </location>
</feature>
<dbReference type="SMART" id="SM00220">
    <property type="entry name" value="S_TKc"/>
    <property type="match status" value="1"/>
</dbReference>
<keyword evidence="15 21" id="KW-0472">Membrane</keyword>
<dbReference type="SUPFAM" id="SSF52047">
    <property type="entry name" value="RNI-like"/>
    <property type="match status" value="1"/>
</dbReference>
<feature type="transmembrane region" description="Helical" evidence="21">
    <location>
        <begin position="855"/>
        <end position="876"/>
    </location>
</feature>
<keyword evidence="8 21" id="KW-0812">Transmembrane</keyword>
<evidence type="ECO:0000256" key="12">
    <source>
        <dbReference type="ARBA" id="ARBA00022777"/>
    </source>
</evidence>
<evidence type="ECO:0000256" key="11">
    <source>
        <dbReference type="ARBA" id="ARBA00022741"/>
    </source>
</evidence>
<comment type="catalytic activity">
    <reaction evidence="18">
        <text>L-threonyl-[protein] + ATP = O-phospho-L-threonyl-[protein] + ADP + H(+)</text>
        <dbReference type="Rhea" id="RHEA:46608"/>
        <dbReference type="Rhea" id="RHEA-COMP:11060"/>
        <dbReference type="Rhea" id="RHEA-COMP:11605"/>
        <dbReference type="ChEBI" id="CHEBI:15378"/>
        <dbReference type="ChEBI" id="CHEBI:30013"/>
        <dbReference type="ChEBI" id="CHEBI:30616"/>
        <dbReference type="ChEBI" id="CHEBI:61977"/>
        <dbReference type="ChEBI" id="CHEBI:456216"/>
        <dbReference type="EC" id="2.7.11.1"/>
    </reaction>
</comment>
<dbReference type="Gene3D" id="3.30.200.20">
    <property type="entry name" value="Phosphorylase Kinase, domain 1"/>
    <property type="match status" value="1"/>
</dbReference>
<dbReference type="AlphaFoldDB" id="A0A9D4USB6"/>
<evidence type="ECO:0000256" key="2">
    <source>
        <dbReference type="ARBA" id="ARBA00008684"/>
    </source>
</evidence>
<keyword evidence="16" id="KW-0675">Receptor</keyword>
<keyword evidence="11 20" id="KW-0547">Nucleotide-binding</keyword>
<dbReference type="GO" id="GO:0004674">
    <property type="term" value="F:protein serine/threonine kinase activity"/>
    <property type="evidence" value="ECO:0007669"/>
    <property type="project" value="UniProtKB-KW"/>
</dbReference>
<evidence type="ECO:0000256" key="14">
    <source>
        <dbReference type="ARBA" id="ARBA00022989"/>
    </source>
</evidence>
<dbReference type="PANTHER" id="PTHR45974">
    <property type="entry name" value="RECEPTOR-LIKE PROTEIN 55"/>
    <property type="match status" value="1"/>
</dbReference>
<dbReference type="SMART" id="SM00369">
    <property type="entry name" value="LRR_TYP"/>
    <property type="match status" value="6"/>
</dbReference>
<keyword evidence="10" id="KW-0677">Repeat</keyword>
<comment type="subcellular location">
    <subcellularLocation>
        <location evidence="1">Cell membrane</location>
        <topology evidence="1">Single-pass type I membrane protein</topology>
    </subcellularLocation>
</comment>
<dbReference type="PANTHER" id="PTHR45974:SF289">
    <property type="entry name" value="NON-SPECIFIC SERINE_THREONINE PROTEIN KINASE"/>
    <property type="match status" value="1"/>
</dbReference>
<dbReference type="Pfam" id="PF13855">
    <property type="entry name" value="LRR_8"/>
    <property type="match status" value="2"/>
</dbReference>
<evidence type="ECO:0000256" key="6">
    <source>
        <dbReference type="ARBA" id="ARBA00022614"/>
    </source>
</evidence>
<comment type="similarity">
    <text evidence="2">Belongs to the protein kinase superfamily. Ser/Thr protein kinase family.</text>
</comment>
<dbReference type="Pfam" id="PF07714">
    <property type="entry name" value="PK_Tyr_Ser-Thr"/>
    <property type="match status" value="1"/>
</dbReference>
<evidence type="ECO:0000313" key="24">
    <source>
        <dbReference type="EMBL" id="KAI5072980.1"/>
    </source>
</evidence>
<dbReference type="EMBL" id="JABFUD020000012">
    <property type="protein sequence ID" value="KAI5072980.1"/>
    <property type="molecule type" value="Genomic_DNA"/>
</dbReference>
<accession>A0A9D4USB6</accession>
<evidence type="ECO:0000256" key="10">
    <source>
        <dbReference type="ARBA" id="ARBA00022737"/>
    </source>
</evidence>
<comment type="catalytic activity">
    <reaction evidence="19">
        <text>L-seryl-[protein] + ATP = O-phospho-L-seryl-[protein] + ADP + H(+)</text>
        <dbReference type="Rhea" id="RHEA:17989"/>
        <dbReference type="Rhea" id="RHEA-COMP:9863"/>
        <dbReference type="Rhea" id="RHEA-COMP:11604"/>
        <dbReference type="ChEBI" id="CHEBI:15378"/>
        <dbReference type="ChEBI" id="CHEBI:29999"/>
        <dbReference type="ChEBI" id="CHEBI:30616"/>
        <dbReference type="ChEBI" id="CHEBI:83421"/>
        <dbReference type="ChEBI" id="CHEBI:456216"/>
        <dbReference type="EC" id="2.7.11.1"/>
    </reaction>
</comment>
<dbReference type="Pfam" id="PF08263">
    <property type="entry name" value="LRRNT_2"/>
    <property type="match status" value="1"/>
</dbReference>
<comment type="caution">
    <text evidence="24">The sequence shown here is derived from an EMBL/GenBank/DDBJ whole genome shotgun (WGS) entry which is preliminary data.</text>
</comment>
<dbReference type="Gene3D" id="1.10.510.10">
    <property type="entry name" value="Transferase(Phosphotransferase) domain 1"/>
    <property type="match status" value="1"/>
</dbReference>
<dbReference type="OrthoDB" id="2015831at2759"/>
<dbReference type="PROSITE" id="PS51450">
    <property type="entry name" value="LRR"/>
    <property type="match status" value="2"/>
</dbReference>